<feature type="coiled-coil region" evidence="1">
    <location>
        <begin position="10"/>
        <end position="79"/>
    </location>
</feature>
<feature type="compositionally biased region" description="Low complexity" evidence="2">
    <location>
        <begin position="398"/>
        <end position="407"/>
    </location>
</feature>
<evidence type="ECO:0000256" key="2">
    <source>
        <dbReference type="SAM" id="MobiDB-lite"/>
    </source>
</evidence>
<proteinExistence type="predicted"/>
<feature type="transmembrane region" description="Helical" evidence="3">
    <location>
        <begin position="694"/>
        <end position="712"/>
    </location>
</feature>
<dbReference type="GO" id="GO:0005737">
    <property type="term" value="C:cytoplasm"/>
    <property type="evidence" value="ECO:0007669"/>
    <property type="project" value="TreeGrafter"/>
</dbReference>
<keyword evidence="3" id="KW-0812">Transmembrane</keyword>
<dbReference type="EMBL" id="QGDH01000012">
    <property type="protein sequence ID" value="RAR15360.1"/>
    <property type="molecule type" value="Genomic_DNA"/>
</dbReference>
<reference evidence="5" key="1">
    <citation type="submission" date="2018-05" db="EMBL/GenBank/DDBJ databases">
        <title>Draft genome sequence of Stemphylium lycopersici strain CIDEFI 213.</title>
        <authorList>
            <person name="Medina R."/>
            <person name="Franco M.E.E."/>
            <person name="Lucentini C.G."/>
            <person name="Saparrat M.C.N."/>
            <person name="Balatti P.A."/>
        </authorList>
    </citation>
    <scope>NUCLEOTIDE SEQUENCE [LARGE SCALE GENOMIC DNA]</scope>
    <source>
        <strain evidence="5">CIDEFI 213</strain>
    </source>
</reference>
<sequence length="787" mass="84758">MNEEEEYNHLADLTTENDGLRSKVNSLRADLAKAENAEREANYELEKSRQALKEEKDHLEELQAQIYRLEKDIEHEQAATKDAEGRVEVLYTDLDQKSFAHRSALDDRDNALADLKDKELQYEDLERQWQECEDRIAQLEAEKEDAQFAVNAAADAESDQARLREQIADLERTIMVKDERISHLEMQVQKERQRNYNNADAIARSLAASPVEEDDHYGAIGFDSLEAELSMVDDEESVYEPEPNDYSKISETLLTWSPIAPALQPPSKLHTQDAASISPRAPKVPLLTTDVRQAGSLEPREPAPVAPSSIDLNVGASTEPVAARVPTHEFSVPGTASTAPIEPVRASPSEISVNEGAVTEPVAARIPTHAFSVPETASTSPVEPARASPSQISVNEGAATAPVAARTPTHEFSVPGTASTEPIEPARTPLSSIYAHESASTVPVEPTRALPSSIYAQESASTSPIEPARASPSTISVHETASLAPQDPAPAPQSTLNQHEIANISPREPGPPTLAVDVKEAASTTPIVHQVLALTNQVIDHATVSTTPIEPIETPTASISTQTDAPVLASQLAGHATVSTTPVAPTNIPTICDVSDTSVIDISPIEPKTVQRKLITKGTQTTPHESPSIGVAPVLITHEVEPIEQVLPKPEPKRPTASAGVQTTMDTPVEEPEVIQAPPPVLVTTSNKFGGTEMMLLLLMTLLAVICVYFYAKVNAWEAANGVGLGGGYGNMASRSGAYGNGRHLFGILPVGMGVGDSWFSEQFARHMSSAVSRFEDWAGIAYEPHY</sequence>
<dbReference type="AlphaFoldDB" id="A0A364NDK6"/>
<accession>A0A364NDK6</accession>
<keyword evidence="3" id="KW-1133">Transmembrane helix</keyword>
<organism evidence="4 5">
    <name type="scientific">Stemphylium lycopersici</name>
    <name type="common">Tomato gray leaf spot disease fungus</name>
    <name type="synonym">Thyrospora lycopersici</name>
    <dbReference type="NCBI Taxonomy" id="183478"/>
    <lineage>
        <taxon>Eukaryota</taxon>
        <taxon>Fungi</taxon>
        <taxon>Dikarya</taxon>
        <taxon>Ascomycota</taxon>
        <taxon>Pezizomycotina</taxon>
        <taxon>Dothideomycetes</taxon>
        <taxon>Pleosporomycetidae</taxon>
        <taxon>Pleosporales</taxon>
        <taxon>Pleosporineae</taxon>
        <taxon>Pleosporaceae</taxon>
        <taxon>Stemphylium</taxon>
    </lineage>
</organism>
<feature type="coiled-coil region" evidence="1">
    <location>
        <begin position="108"/>
        <end position="187"/>
    </location>
</feature>
<feature type="region of interest" description="Disordered" evidence="2">
    <location>
        <begin position="374"/>
        <end position="424"/>
    </location>
</feature>
<comment type="caution">
    <text evidence="4">The sequence shown here is derived from an EMBL/GenBank/DDBJ whole genome shotgun (WGS) entry which is preliminary data.</text>
</comment>
<name>A0A364NDK6_STELY</name>
<dbReference type="PANTHER" id="PTHR45615">
    <property type="entry name" value="MYOSIN HEAVY CHAIN, NON-MUSCLE"/>
    <property type="match status" value="1"/>
</dbReference>
<dbReference type="STRING" id="183478.A0A364NDK6"/>
<dbReference type="GO" id="GO:0000146">
    <property type="term" value="F:microfilament motor activity"/>
    <property type="evidence" value="ECO:0007669"/>
    <property type="project" value="TreeGrafter"/>
</dbReference>
<dbReference type="GO" id="GO:0032982">
    <property type="term" value="C:myosin filament"/>
    <property type="evidence" value="ECO:0007669"/>
    <property type="project" value="TreeGrafter"/>
</dbReference>
<protein>
    <submittedName>
        <fullName evidence="4">Uncharacterized protein</fullName>
    </submittedName>
</protein>
<gene>
    <name evidence="4" type="ORF">DDE83_001189</name>
</gene>
<evidence type="ECO:0000256" key="3">
    <source>
        <dbReference type="SAM" id="Phobius"/>
    </source>
</evidence>
<feature type="region of interest" description="Disordered" evidence="2">
    <location>
        <begin position="456"/>
        <end position="495"/>
    </location>
</feature>
<dbReference type="PANTHER" id="PTHR45615:SF40">
    <property type="entry name" value="MYOSIN HEAVY CHAIN, NON-MUSCLE"/>
    <property type="match status" value="1"/>
</dbReference>
<dbReference type="Gene3D" id="1.10.287.1490">
    <property type="match status" value="1"/>
</dbReference>
<keyword evidence="5" id="KW-1185">Reference proteome</keyword>
<keyword evidence="3" id="KW-0472">Membrane</keyword>
<dbReference type="GO" id="GO:0051015">
    <property type="term" value="F:actin filament binding"/>
    <property type="evidence" value="ECO:0007669"/>
    <property type="project" value="TreeGrafter"/>
</dbReference>
<evidence type="ECO:0000256" key="1">
    <source>
        <dbReference type="SAM" id="Coils"/>
    </source>
</evidence>
<dbReference type="GO" id="GO:0016460">
    <property type="term" value="C:myosin II complex"/>
    <property type="evidence" value="ECO:0007669"/>
    <property type="project" value="TreeGrafter"/>
</dbReference>
<dbReference type="Proteomes" id="UP000249619">
    <property type="component" value="Unassembled WGS sequence"/>
</dbReference>
<evidence type="ECO:0000313" key="5">
    <source>
        <dbReference type="Proteomes" id="UP000249619"/>
    </source>
</evidence>
<evidence type="ECO:0000313" key="4">
    <source>
        <dbReference type="EMBL" id="RAR15360.1"/>
    </source>
</evidence>
<keyword evidence="1" id="KW-0175">Coiled coil</keyword>